<dbReference type="PANTHER" id="PTHR45711:SF6">
    <property type="entry name" value="CHLORIDE CHANNEL PROTEIN"/>
    <property type="match status" value="1"/>
</dbReference>
<evidence type="ECO:0000313" key="11">
    <source>
        <dbReference type="Proteomes" id="UP000186406"/>
    </source>
</evidence>
<dbReference type="EMBL" id="FRXO01000004">
    <property type="protein sequence ID" value="SHO65773.1"/>
    <property type="molecule type" value="Genomic_DNA"/>
</dbReference>
<feature type="transmembrane region" description="Helical" evidence="9">
    <location>
        <begin position="15"/>
        <end position="37"/>
    </location>
</feature>
<feature type="transmembrane region" description="Helical" evidence="9">
    <location>
        <begin position="304"/>
        <end position="324"/>
    </location>
</feature>
<dbReference type="PRINTS" id="PR00762">
    <property type="entry name" value="CLCHANNEL"/>
</dbReference>
<keyword evidence="7" id="KW-0868">Chloride</keyword>
<dbReference type="Pfam" id="PF00654">
    <property type="entry name" value="Voltage_CLC"/>
    <property type="match status" value="1"/>
</dbReference>
<dbReference type="STRING" id="1123029.SAMN02745172_02420"/>
<dbReference type="AlphaFoldDB" id="A0A1M7ZLJ8"/>
<keyword evidence="3 9" id="KW-0812">Transmembrane</keyword>
<dbReference type="CDD" id="cd01031">
    <property type="entry name" value="EriC"/>
    <property type="match status" value="1"/>
</dbReference>
<gene>
    <name evidence="10" type="ORF">SAMN02745172_02420</name>
</gene>
<evidence type="ECO:0000256" key="1">
    <source>
        <dbReference type="ARBA" id="ARBA00004141"/>
    </source>
</evidence>
<evidence type="ECO:0000256" key="5">
    <source>
        <dbReference type="ARBA" id="ARBA00023065"/>
    </source>
</evidence>
<dbReference type="SUPFAM" id="SSF81340">
    <property type="entry name" value="Clc chloride channel"/>
    <property type="match status" value="1"/>
</dbReference>
<feature type="region of interest" description="Disordered" evidence="8">
    <location>
        <begin position="432"/>
        <end position="468"/>
    </location>
</feature>
<dbReference type="InterPro" id="IPR001807">
    <property type="entry name" value="ClC"/>
</dbReference>
<proteinExistence type="predicted"/>
<keyword evidence="2" id="KW-0813">Transport</keyword>
<evidence type="ECO:0000256" key="4">
    <source>
        <dbReference type="ARBA" id="ARBA00022989"/>
    </source>
</evidence>
<evidence type="ECO:0000313" key="10">
    <source>
        <dbReference type="EMBL" id="SHO65773.1"/>
    </source>
</evidence>
<feature type="transmembrane region" description="Helical" evidence="9">
    <location>
        <begin position="265"/>
        <end position="284"/>
    </location>
</feature>
<dbReference type="Proteomes" id="UP000186406">
    <property type="component" value="Unassembled WGS sequence"/>
</dbReference>
<evidence type="ECO:0000256" key="6">
    <source>
        <dbReference type="ARBA" id="ARBA00023136"/>
    </source>
</evidence>
<feature type="transmembrane region" description="Helical" evidence="9">
    <location>
        <begin position="57"/>
        <end position="77"/>
    </location>
</feature>
<evidence type="ECO:0000256" key="8">
    <source>
        <dbReference type="SAM" id="MobiDB-lite"/>
    </source>
</evidence>
<name>A0A1M7ZLJ8_9HYPH</name>
<dbReference type="PANTHER" id="PTHR45711">
    <property type="entry name" value="CHLORIDE CHANNEL PROTEIN"/>
    <property type="match status" value="1"/>
</dbReference>
<dbReference type="OrthoDB" id="9767361at2"/>
<keyword evidence="4 9" id="KW-1133">Transmembrane helix</keyword>
<keyword evidence="11" id="KW-1185">Reference proteome</keyword>
<dbReference type="GO" id="GO:0005247">
    <property type="term" value="F:voltage-gated chloride channel activity"/>
    <property type="evidence" value="ECO:0007669"/>
    <property type="project" value="TreeGrafter"/>
</dbReference>
<evidence type="ECO:0000256" key="3">
    <source>
        <dbReference type="ARBA" id="ARBA00022692"/>
    </source>
</evidence>
<dbReference type="NCBIfam" id="NF003640">
    <property type="entry name" value="PRK05277.1"/>
    <property type="match status" value="1"/>
</dbReference>
<keyword evidence="6 9" id="KW-0472">Membrane</keyword>
<reference evidence="10 11" key="1">
    <citation type="submission" date="2016-12" db="EMBL/GenBank/DDBJ databases">
        <authorList>
            <person name="Song W.-J."/>
            <person name="Kurnit D.M."/>
        </authorList>
    </citation>
    <scope>NUCLEOTIDE SEQUENCE [LARGE SCALE GENOMIC DNA]</scope>
    <source>
        <strain evidence="10 11">DSM 19599</strain>
    </source>
</reference>
<comment type="subcellular location">
    <subcellularLocation>
        <location evidence="1">Membrane</location>
        <topology evidence="1">Multi-pass membrane protein</topology>
    </subcellularLocation>
</comment>
<feature type="transmembrane region" description="Helical" evidence="9">
    <location>
        <begin position="336"/>
        <end position="357"/>
    </location>
</feature>
<protein>
    <submittedName>
        <fullName evidence="10">Chloride channel protein, CIC family</fullName>
    </submittedName>
</protein>
<evidence type="ECO:0000256" key="2">
    <source>
        <dbReference type="ARBA" id="ARBA00022448"/>
    </source>
</evidence>
<dbReference type="Gene3D" id="1.10.3080.10">
    <property type="entry name" value="Clc chloride channel"/>
    <property type="match status" value="1"/>
</dbReference>
<feature type="transmembrane region" description="Helical" evidence="9">
    <location>
        <begin position="363"/>
        <end position="389"/>
    </location>
</feature>
<feature type="transmembrane region" description="Helical" evidence="9">
    <location>
        <begin position="108"/>
        <end position="126"/>
    </location>
</feature>
<dbReference type="RefSeq" id="WP_073628908.1">
    <property type="nucleotide sequence ID" value="NZ_FRXO01000004.1"/>
</dbReference>
<feature type="transmembrane region" description="Helical" evidence="9">
    <location>
        <begin position="232"/>
        <end position="253"/>
    </location>
</feature>
<dbReference type="GO" id="GO:0005886">
    <property type="term" value="C:plasma membrane"/>
    <property type="evidence" value="ECO:0007669"/>
    <property type="project" value="TreeGrafter"/>
</dbReference>
<accession>A0A1M7ZLJ8</accession>
<feature type="compositionally biased region" description="Basic and acidic residues" evidence="8">
    <location>
        <begin position="450"/>
        <end position="468"/>
    </location>
</feature>
<sequence length="468" mass="48185">MTVPTSPRPKAPSDALYYVYALVVGGIVGLVGSVFHILVERVMEWPAWVIRTVPGGAAYFVLAAIAAAMVLASVWMVRRFAPEAAGSGVQEIEGALEGLRTVHWKRVLPVKFFGGILALGAGLVAGREGPTIHMGASISEAVTRWVALGTRDGRGLMAAGAAAGLAAAFNAPLAAVLFVIEETRRQFPYGFRTYTAVIVGSAASAVVTEMIGGTAPDLTIAVPDMPLGVLPAFVVLGACLGVLGVVFNAVLIASLDAALGISKRWSPYLVPGVVGVVIGILALLRPEATGGGEQLVLTMTGENLSVLALAIIVVIRFAMTMASYSTGVPGGIFAPILALATAVGLLFGGLLSLVVPLPPGASVAFAVAAMGGLFSSTVRAPLVGMVLVAELTGAYDLLLPVIATCVTANVVAEALKGRPIYEVLLERTLRLSGQTMPPSGSDDAMGGWDEPERRHPDRLIPDKPKPGA</sequence>
<organism evidence="10 11">
    <name type="scientific">Pseudoxanthobacter soli DSM 19599</name>
    <dbReference type="NCBI Taxonomy" id="1123029"/>
    <lineage>
        <taxon>Bacteria</taxon>
        <taxon>Pseudomonadati</taxon>
        <taxon>Pseudomonadota</taxon>
        <taxon>Alphaproteobacteria</taxon>
        <taxon>Hyphomicrobiales</taxon>
        <taxon>Segnochrobactraceae</taxon>
        <taxon>Pseudoxanthobacter</taxon>
    </lineage>
</organism>
<feature type="transmembrane region" description="Helical" evidence="9">
    <location>
        <begin position="191"/>
        <end position="212"/>
    </location>
</feature>
<evidence type="ECO:0000256" key="9">
    <source>
        <dbReference type="SAM" id="Phobius"/>
    </source>
</evidence>
<evidence type="ECO:0000256" key="7">
    <source>
        <dbReference type="ARBA" id="ARBA00023214"/>
    </source>
</evidence>
<feature type="transmembrane region" description="Helical" evidence="9">
    <location>
        <begin position="156"/>
        <end position="179"/>
    </location>
</feature>
<keyword evidence="5" id="KW-0406">Ion transport</keyword>
<dbReference type="InterPro" id="IPR014743">
    <property type="entry name" value="Cl-channel_core"/>
</dbReference>